<feature type="region of interest" description="Disordered" evidence="1">
    <location>
        <begin position="197"/>
        <end position="239"/>
    </location>
</feature>
<feature type="region of interest" description="Disordered" evidence="1">
    <location>
        <begin position="1166"/>
        <end position="1217"/>
    </location>
</feature>
<gene>
    <name evidence="4" type="primary">LOC117568191</name>
</gene>
<organism evidence="3 4">
    <name type="scientific">Drosophila albomicans</name>
    <name type="common">Fruit fly</name>
    <dbReference type="NCBI Taxonomy" id="7291"/>
    <lineage>
        <taxon>Eukaryota</taxon>
        <taxon>Metazoa</taxon>
        <taxon>Ecdysozoa</taxon>
        <taxon>Arthropoda</taxon>
        <taxon>Hexapoda</taxon>
        <taxon>Insecta</taxon>
        <taxon>Pterygota</taxon>
        <taxon>Neoptera</taxon>
        <taxon>Endopterygota</taxon>
        <taxon>Diptera</taxon>
        <taxon>Brachycera</taxon>
        <taxon>Muscomorpha</taxon>
        <taxon>Ephydroidea</taxon>
        <taxon>Drosophilidae</taxon>
        <taxon>Drosophila</taxon>
    </lineage>
</organism>
<feature type="transmembrane region" description="Helical" evidence="2">
    <location>
        <begin position="1010"/>
        <end position="1032"/>
    </location>
</feature>
<feature type="compositionally biased region" description="Low complexity" evidence="1">
    <location>
        <begin position="401"/>
        <end position="417"/>
    </location>
</feature>
<proteinExistence type="predicted"/>
<feature type="compositionally biased region" description="Low complexity" evidence="1">
    <location>
        <begin position="270"/>
        <end position="281"/>
    </location>
</feature>
<feature type="compositionally biased region" description="Basic residues" evidence="1">
    <location>
        <begin position="876"/>
        <end position="902"/>
    </location>
</feature>
<evidence type="ECO:0000256" key="1">
    <source>
        <dbReference type="SAM" id="MobiDB-lite"/>
    </source>
</evidence>
<keyword evidence="2" id="KW-0812">Transmembrane</keyword>
<name>A0A6P8X0M3_DROAB</name>
<feature type="region of interest" description="Disordered" evidence="1">
    <location>
        <begin position="723"/>
        <end position="905"/>
    </location>
</feature>
<dbReference type="PANTHER" id="PTHR37002:SF10">
    <property type="entry name" value="TRANSGLUTAMINASE-LIKE DOMAIN-CONTAINING PROTEIN"/>
    <property type="match status" value="1"/>
</dbReference>
<evidence type="ECO:0000313" key="3">
    <source>
        <dbReference type="Proteomes" id="UP000515160"/>
    </source>
</evidence>
<feature type="region of interest" description="Disordered" evidence="1">
    <location>
        <begin position="1"/>
        <end position="80"/>
    </location>
</feature>
<feature type="region of interest" description="Disordered" evidence="1">
    <location>
        <begin position="363"/>
        <end position="417"/>
    </location>
</feature>
<feature type="region of interest" description="Disordered" evidence="1">
    <location>
        <begin position="1253"/>
        <end position="1279"/>
    </location>
</feature>
<feature type="compositionally biased region" description="Polar residues" evidence="1">
    <location>
        <begin position="1190"/>
        <end position="1204"/>
    </location>
</feature>
<keyword evidence="2" id="KW-0472">Membrane</keyword>
<dbReference type="RefSeq" id="XP_034104540.1">
    <property type="nucleotide sequence ID" value="XM_034248649.2"/>
</dbReference>
<feature type="compositionally biased region" description="Polar residues" evidence="1">
    <location>
        <begin position="282"/>
        <end position="307"/>
    </location>
</feature>
<sequence>MSISERNTPSHGAPSSMATPSHRQHHRPPDVEEALSSMLWTPYERTTPTASSSDEDDDDERLNRKLRKSQSNYETSRSTALSQLLPPLPLETPPAAAAASASAVVAAAAASALPVPFPNFSLSGGCAFEAAKTSRAGGHRNRYSYPSYYGSPAHTLTQWCSSAATAIKEPPSYESLYEASVSSVGAARASLARVQPNNLQCDRSQRSRAAAAATTTTEKDDDDDDKDDDNDDVDQLTANVPAERLVRSFTDDYISQNCALYNPAINDTQKVTATTQRPTTTNARSQQSAENQSDSRANCIINENSDNNVDDEQEIATTTTTTANEETGAASVAVSAAAVAVQVNQPVSCAAVKATAALNRTLSLSQSLSRSRSRSRSRSHCVSDNEQAGNTTTAAESGNITANERASTTATERASTTAAERVTLLASAGERCSTAISLSSSFGACTTDAYNTGSNGGYCNYNNTLSSWLSRGRYNNSNSNTSSSVSANASDNASSSDALRPNKCLAELERLYAEFRASESLFEHRLSQSQIDSDNDNDSDIDIETTMRLNVAAELPPAGTGTATATATATAATQTANGNSSVFLKASDCNDSDNNNQAKIAVSSIAITPAATKSCQRQPSLTIQVNNGSSNNNNGNNCVASPTSTTVATATQEPSILNNNGVCVVNCNYSNNNHNNNNNSSIVSINNCAPASKVFSASVQNKLNNNAHVDVQHVAATDSGSANSVSVSASANSNSNASNLNNNNNGNANANTNGNDKSNVNVNVSSANNSVKVINVNATPPRTFTSTECQTDDLTNNNNNNDDDSSSINNNNNSNSPQQQQQLQQQQLRTREQRRRERRERRQQQQQQQQQQLAPQHPRRLHVERHSPPLHPPPPHLHHPHPHPHPHAHQHPHPLPHQHPHPHPAALGLARALLPDILHSHYPPPYSALPGGGPPPLPPPPQVAAPLPPPPPPQAPVPMLTPVISTVPLPGAAPLMSDGRFTLPLPIMRRSPSERSGKGCCGQWFAGPPLRALIAVVALGGVACALGGAALGATGLAGPPNSHLTAALLMIGVGVVLVTVSGAAWRMTAPGGQSCLGLGTSVDLARCGRRPCTRGGGAPHGLLYPEFQHRPPPPSYQASMQEYRLRLLLLDRDRQNGVVRGNSPPPTYRSHAGSLLRAPLTTLRSGIGNGGGTISSSMGGSEYSLPPSYRSRNATPASLTLSSERTIETAPSGRLLANEDLPEPSAVAEQLPDYSALQSNTLLTSAIVEIESRNRSQSQESQQSQQSAAKSPTTTTTTTTTKAKDLVTIVTISQANSENVQSGGRTQAQLPGQASSALDQIDILAHL</sequence>
<feature type="region of interest" description="Disordered" evidence="1">
    <location>
        <begin position="476"/>
        <end position="498"/>
    </location>
</feature>
<dbReference type="OrthoDB" id="10070859at2759"/>
<dbReference type="GeneID" id="117568191"/>
<feature type="compositionally biased region" description="Polar residues" evidence="1">
    <location>
        <begin position="69"/>
        <end position="79"/>
    </location>
</feature>
<feature type="compositionally biased region" description="Acidic residues" evidence="1">
    <location>
        <begin position="219"/>
        <end position="234"/>
    </location>
</feature>
<keyword evidence="3" id="KW-1185">Reference proteome</keyword>
<feature type="transmembrane region" description="Helical" evidence="2">
    <location>
        <begin position="1044"/>
        <end position="1065"/>
    </location>
</feature>
<feature type="compositionally biased region" description="Low complexity" evidence="1">
    <location>
        <begin position="1256"/>
        <end position="1279"/>
    </location>
</feature>
<keyword evidence="2" id="KW-1133">Transmembrane helix</keyword>
<feature type="compositionally biased region" description="Polar residues" evidence="1">
    <location>
        <begin position="1"/>
        <end position="10"/>
    </location>
</feature>
<feature type="compositionally biased region" description="Low complexity" evidence="1">
    <location>
        <begin position="723"/>
        <end position="777"/>
    </location>
</feature>
<feature type="compositionally biased region" description="Polar residues" evidence="1">
    <location>
        <begin position="380"/>
        <end position="400"/>
    </location>
</feature>
<feature type="compositionally biased region" description="Polar residues" evidence="1">
    <location>
        <begin position="778"/>
        <end position="795"/>
    </location>
</feature>
<accession>A0A6P8X0M3</accession>
<feature type="region of interest" description="Disordered" evidence="1">
    <location>
        <begin position="924"/>
        <end position="957"/>
    </location>
</feature>
<reference evidence="4" key="1">
    <citation type="submission" date="2025-08" db="UniProtKB">
        <authorList>
            <consortium name="RefSeq"/>
        </authorList>
    </citation>
    <scope>IDENTIFICATION</scope>
    <source>
        <strain evidence="4">15112-1751.03</strain>
        <tissue evidence="4">Whole Adult</tissue>
    </source>
</reference>
<feature type="compositionally biased region" description="Low complexity" evidence="1">
    <location>
        <begin position="844"/>
        <end position="853"/>
    </location>
</feature>
<feature type="compositionally biased region" description="Basic and acidic residues" evidence="1">
    <location>
        <begin position="829"/>
        <end position="843"/>
    </location>
</feature>
<feature type="region of interest" description="Disordered" evidence="1">
    <location>
        <begin position="270"/>
        <end position="312"/>
    </location>
</feature>
<dbReference type="Proteomes" id="UP000515160">
    <property type="component" value="Chromosome 3"/>
</dbReference>
<protein>
    <submittedName>
        <fullName evidence="4">Uncharacterized protein</fullName>
    </submittedName>
</protein>
<feature type="compositionally biased region" description="Pro residues" evidence="1">
    <location>
        <begin position="924"/>
        <end position="956"/>
    </location>
</feature>
<feature type="compositionally biased region" description="Low complexity" evidence="1">
    <location>
        <begin position="796"/>
        <end position="828"/>
    </location>
</feature>
<dbReference type="PANTHER" id="PTHR37002">
    <property type="entry name" value="AGAP007005-PA"/>
    <property type="match status" value="1"/>
</dbReference>
<evidence type="ECO:0000256" key="2">
    <source>
        <dbReference type="SAM" id="Phobius"/>
    </source>
</evidence>
<evidence type="ECO:0000313" key="4">
    <source>
        <dbReference type="RefSeq" id="XP_034104540.1"/>
    </source>
</evidence>